<accession>A0A5Q2UA35</accession>
<dbReference type="EMBL" id="MN478376">
    <property type="protein sequence ID" value="QGH45113.1"/>
    <property type="molecule type" value="Genomic_DNA"/>
</dbReference>
<protein>
    <submittedName>
        <fullName evidence="1">Uncharacterized protein</fullName>
    </submittedName>
</protein>
<sequence length="88" mass="9705">MSGETGTTSNKVTITVTTENDGYKCTVKAKANWFTNDGMELEAESGRVIDTYKAMSIKGTTVSEFIESTKRDALRELVTNLNIYQVLS</sequence>
<reference evidence="1 2" key="1">
    <citation type="submission" date="2019-09" db="EMBL/GenBank/DDBJ databases">
        <title>Bacteriophage as agents antimicrobiens.</title>
        <authorList>
            <person name="Lightbourn L."/>
            <person name="Amarillas L."/>
            <person name="Estrada M."/>
            <person name="Leon R."/>
            <person name="Figueroa L."/>
            <person name="Patron O."/>
            <person name="Leon J."/>
        </authorList>
    </citation>
    <scope>NUCLEOTIDE SEQUENCE [LARGE SCALE GENOMIC DNA]</scope>
</reference>
<proteinExistence type="predicted"/>
<dbReference type="Proteomes" id="UP000386225">
    <property type="component" value="Segment"/>
</dbReference>
<evidence type="ECO:0000313" key="1">
    <source>
        <dbReference type="EMBL" id="QGH45113.1"/>
    </source>
</evidence>
<keyword evidence="2" id="KW-1185">Reference proteome</keyword>
<evidence type="ECO:0000313" key="2">
    <source>
        <dbReference type="Proteomes" id="UP000386225"/>
    </source>
</evidence>
<name>A0A5Q2UA35_9CAUD</name>
<organism evidence="1 2">
    <name type="scientific">Ralstonia phage Reminis</name>
    <dbReference type="NCBI Taxonomy" id="2662139"/>
    <lineage>
        <taxon>Viruses</taxon>
        <taxon>Duplodnaviria</taxon>
        <taxon>Heunggongvirae</taxon>
        <taxon>Uroviricota</taxon>
        <taxon>Caudoviricetes</taxon>
        <taxon>Autographivirales</taxon>
        <taxon>Autographivirales incertae sedis</taxon>
        <taxon>Reminisvirus</taxon>
        <taxon>Reminisvirus reminis</taxon>
    </lineage>
</organism>